<proteinExistence type="predicted"/>
<dbReference type="STRING" id="42253.NITMOv2_4137"/>
<sequence length="235" mass="25901">MELADRLRACAETTVGALAVELGVSPRTVLRDVAALRQRGLPIVGDAGPGGGIRLDGSRGVTAVHMSVTEVTAIWLAARLSREGSDLPWSRAASSGLAKLLSSLPGHRAGALRELCRRVIVGPPAGEEIRSSAGRPPRELLDVFEEGFTNGIGLRFRYTDRFGNKSVRRIEPHGLLVETPVWYILARDVDKRKPRTFRMDRITHPTLDPQIRFTPDLRLIQAQIPEPEQRRPLVE</sequence>
<feature type="domain" description="WYL" evidence="2">
    <location>
        <begin position="143"/>
        <end position="206"/>
    </location>
</feature>
<dbReference type="RefSeq" id="WP_202967266.1">
    <property type="nucleotide sequence ID" value="NZ_CP011801.1"/>
</dbReference>
<dbReference type="InterPro" id="IPR051534">
    <property type="entry name" value="CBASS_pafABC_assoc_protein"/>
</dbReference>
<dbReference type="PANTHER" id="PTHR34580:SF1">
    <property type="entry name" value="PROTEIN PAFC"/>
    <property type="match status" value="1"/>
</dbReference>
<protein>
    <submittedName>
        <fullName evidence="3">Putative DeoR-family transcriptional regulator</fullName>
    </submittedName>
</protein>
<dbReference type="AlphaFoldDB" id="A0A0K2GI39"/>
<dbReference type="PATRIC" id="fig|42253.5.peg.4084"/>
<evidence type="ECO:0000259" key="2">
    <source>
        <dbReference type="Pfam" id="PF13280"/>
    </source>
</evidence>
<reference evidence="3 4" key="1">
    <citation type="journal article" date="2015" name="Proc. Natl. Acad. Sci. U.S.A.">
        <title>Expanded metabolic versatility of ubiquitous nitrite-oxidizing bacteria from the genus Nitrospira.</title>
        <authorList>
            <person name="Koch H."/>
            <person name="Lucker S."/>
            <person name="Albertsen M."/>
            <person name="Kitzinger K."/>
            <person name="Herbold C."/>
            <person name="Spieck E."/>
            <person name="Nielsen P.H."/>
            <person name="Wagner M."/>
            <person name="Daims H."/>
        </authorList>
    </citation>
    <scope>NUCLEOTIDE SEQUENCE [LARGE SCALE GENOMIC DNA]</scope>
    <source>
        <strain evidence="3 4">NSP M-1</strain>
    </source>
</reference>
<gene>
    <name evidence="3" type="ORF">NITMOv2_4137</name>
</gene>
<accession>A0A0K2GI39</accession>
<dbReference type="KEGG" id="nmv:NITMOv2_4137"/>
<dbReference type="EMBL" id="CP011801">
    <property type="protein sequence ID" value="ALA60519.1"/>
    <property type="molecule type" value="Genomic_DNA"/>
</dbReference>
<evidence type="ECO:0000313" key="3">
    <source>
        <dbReference type="EMBL" id="ALA60519.1"/>
    </source>
</evidence>
<dbReference type="PROSITE" id="PS52050">
    <property type="entry name" value="WYL"/>
    <property type="match status" value="1"/>
</dbReference>
<dbReference type="Pfam" id="PF08279">
    <property type="entry name" value="HTH_11"/>
    <property type="match status" value="1"/>
</dbReference>
<dbReference type="InterPro" id="IPR036390">
    <property type="entry name" value="WH_DNA-bd_sf"/>
</dbReference>
<dbReference type="InterPro" id="IPR026881">
    <property type="entry name" value="WYL_dom"/>
</dbReference>
<evidence type="ECO:0000259" key="1">
    <source>
        <dbReference type="Pfam" id="PF08279"/>
    </source>
</evidence>
<organism evidence="3 4">
    <name type="scientific">Nitrospira moscoviensis</name>
    <dbReference type="NCBI Taxonomy" id="42253"/>
    <lineage>
        <taxon>Bacteria</taxon>
        <taxon>Pseudomonadati</taxon>
        <taxon>Nitrospirota</taxon>
        <taxon>Nitrospiria</taxon>
        <taxon>Nitrospirales</taxon>
        <taxon>Nitrospiraceae</taxon>
        <taxon>Nitrospira</taxon>
    </lineage>
</organism>
<dbReference type="InterPro" id="IPR013196">
    <property type="entry name" value="HTH_11"/>
</dbReference>
<dbReference type="PANTHER" id="PTHR34580">
    <property type="match status" value="1"/>
</dbReference>
<dbReference type="Proteomes" id="UP000069205">
    <property type="component" value="Chromosome"/>
</dbReference>
<evidence type="ECO:0000313" key="4">
    <source>
        <dbReference type="Proteomes" id="UP000069205"/>
    </source>
</evidence>
<dbReference type="SUPFAM" id="SSF46785">
    <property type="entry name" value="Winged helix' DNA-binding domain"/>
    <property type="match status" value="1"/>
</dbReference>
<name>A0A0K2GI39_NITMO</name>
<dbReference type="Pfam" id="PF13280">
    <property type="entry name" value="WYL"/>
    <property type="match status" value="1"/>
</dbReference>
<dbReference type="Gene3D" id="1.10.10.10">
    <property type="entry name" value="Winged helix-like DNA-binding domain superfamily/Winged helix DNA-binding domain"/>
    <property type="match status" value="1"/>
</dbReference>
<dbReference type="InterPro" id="IPR036388">
    <property type="entry name" value="WH-like_DNA-bd_sf"/>
</dbReference>
<feature type="domain" description="Helix-turn-helix type 11" evidence="1">
    <location>
        <begin position="13"/>
        <end position="50"/>
    </location>
</feature>
<keyword evidence="4" id="KW-1185">Reference proteome</keyword>